<dbReference type="NCBIfam" id="TIGR01205">
    <property type="entry name" value="D_ala_D_alaTIGR"/>
    <property type="match status" value="1"/>
</dbReference>
<keyword evidence="8 12" id="KW-0133">Cell shape</keyword>
<dbReference type="InterPro" id="IPR011761">
    <property type="entry name" value="ATP-grasp"/>
</dbReference>
<dbReference type="GO" id="GO:0008360">
    <property type="term" value="P:regulation of cell shape"/>
    <property type="evidence" value="ECO:0007669"/>
    <property type="project" value="UniProtKB-KW"/>
</dbReference>
<feature type="binding site" evidence="14">
    <location>
        <begin position="241"/>
        <end position="242"/>
    </location>
    <ligand>
        <name>ATP</name>
        <dbReference type="ChEBI" id="CHEBI:30616"/>
    </ligand>
</feature>
<dbReference type="InterPro" id="IPR000291">
    <property type="entry name" value="D-Ala_lig_Van_CS"/>
</dbReference>
<dbReference type="GO" id="GO:0046872">
    <property type="term" value="F:metal ion binding"/>
    <property type="evidence" value="ECO:0007669"/>
    <property type="project" value="UniProtKB-KW"/>
</dbReference>
<keyword evidence="5 14" id="KW-0547">Nucleotide-binding</keyword>
<feature type="domain" description="ATP-grasp" evidence="17">
    <location>
        <begin position="193"/>
        <end position="402"/>
    </location>
</feature>
<evidence type="ECO:0000256" key="9">
    <source>
        <dbReference type="ARBA" id="ARBA00022984"/>
    </source>
</evidence>
<evidence type="ECO:0000256" key="10">
    <source>
        <dbReference type="ARBA" id="ARBA00023211"/>
    </source>
</evidence>
<feature type="binding site" evidence="14">
    <location>
        <position position="189"/>
    </location>
    <ligand>
        <name>ATP</name>
        <dbReference type="ChEBI" id="CHEBI:30616"/>
    </ligand>
</feature>
<dbReference type="Gene3D" id="3.30.1490.20">
    <property type="entry name" value="ATP-grasp fold, A domain"/>
    <property type="match status" value="1"/>
</dbReference>
<gene>
    <name evidence="12 18" type="primary">ddl</name>
    <name evidence="18" type="ORF">NCTC7915_00412</name>
</gene>
<feature type="binding site" evidence="14">
    <location>
        <begin position="271"/>
        <end position="278"/>
    </location>
    <ligand>
        <name>ATP</name>
        <dbReference type="ChEBI" id="CHEBI:30616"/>
    </ligand>
</feature>
<dbReference type="GO" id="GO:0005524">
    <property type="term" value="F:ATP binding"/>
    <property type="evidence" value="ECO:0007669"/>
    <property type="project" value="UniProtKB-UniRule"/>
</dbReference>
<sequence length="412" mass="44437">MLGCLSRGSGKGDVLVGKVRLMSTDGTFPSSPRPLSSRTGSGRDGRIRVAIVFGGRSSEHSISCVTAGGVLGAIDRDRFDVVPIGITRDGRWVRMPDDPESLKLGGQELPEVTDADSYVSFSLEAHSSTVVEVADRKDGGLESLGDIDVVLPLLHGPFGEDGTIQGLFELAEMRYVGCGVLASAMMMDKHWMKVAFEAAGLPVGPYRVITDKAWRIDAEAALESLQGLQFPVFVKPARAGSSFGITKVDTPEGLREAIEAARKHDPKVVVEQGIVGREIECGVLSGHGLEPSRASMPGEIVVADHDFYDFEAKYLSESDVTLSCPAKLPEDVTARLRELAVHAFDAVECEGLARCDFFYTPDGELIINEINTLPGFTPFSMFPSMWAATGLEYSDLITDLIELALERRAGLR</sequence>
<evidence type="ECO:0000256" key="3">
    <source>
        <dbReference type="ARBA" id="ARBA00022598"/>
    </source>
</evidence>
<dbReference type="PROSITE" id="PS00844">
    <property type="entry name" value="DALA_DALA_LIGASE_2"/>
    <property type="match status" value="1"/>
</dbReference>
<comment type="caution">
    <text evidence="18">The sequence shown here is derived from an EMBL/GenBank/DDBJ whole genome shotgun (WGS) entry which is preliminary data.</text>
</comment>
<keyword evidence="6 16" id="KW-0067">ATP-binding</keyword>
<keyword evidence="7 15" id="KW-0460">Magnesium</keyword>
<dbReference type="FunFam" id="3.30.470.20:FF:000008">
    <property type="entry name" value="D-alanine--D-alanine ligase"/>
    <property type="match status" value="1"/>
</dbReference>
<evidence type="ECO:0000256" key="11">
    <source>
        <dbReference type="ARBA" id="ARBA00023316"/>
    </source>
</evidence>
<dbReference type="PROSITE" id="PS00843">
    <property type="entry name" value="DALA_DALA_LIGASE_1"/>
    <property type="match status" value="1"/>
</dbReference>
<evidence type="ECO:0000256" key="8">
    <source>
        <dbReference type="ARBA" id="ARBA00022960"/>
    </source>
</evidence>
<name>A0AA46BLT2_9MICO</name>
<proteinExistence type="inferred from homology"/>
<dbReference type="SUPFAM" id="SSF56059">
    <property type="entry name" value="Glutathione synthetase ATP-binding domain-like"/>
    <property type="match status" value="1"/>
</dbReference>
<evidence type="ECO:0000256" key="4">
    <source>
        <dbReference type="ARBA" id="ARBA00022723"/>
    </source>
</evidence>
<feature type="active site" evidence="13">
    <location>
        <position position="380"/>
    </location>
</feature>
<comment type="function">
    <text evidence="12">Cell wall formation.</text>
</comment>
<comment type="subcellular location">
    <subcellularLocation>
        <location evidence="12">Cytoplasm</location>
    </subcellularLocation>
</comment>
<comment type="cofactor">
    <cofactor evidence="15">
        <name>Mg(2+)</name>
        <dbReference type="ChEBI" id="CHEBI:18420"/>
    </cofactor>
    <cofactor evidence="15">
        <name>Mn(2+)</name>
        <dbReference type="ChEBI" id="CHEBI:29035"/>
    </cofactor>
    <text evidence="15">Binds 2 magnesium or manganese ions per subunit.</text>
</comment>
<dbReference type="Pfam" id="PF01820">
    <property type="entry name" value="Dala_Dala_lig_N"/>
    <property type="match status" value="1"/>
</dbReference>
<dbReference type="PROSITE" id="PS50975">
    <property type="entry name" value="ATP_GRASP"/>
    <property type="match status" value="1"/>
</dbReference>
<keyword evidence="4 15" id="KW-0479">Metal-binding</keyword>
<dbReference type="PIRSF" id="PIRSF039102">
    <property type="entry name" value="Ddl/VanB"/>
    <property type="match status" value="1"/>
</dbReference>
<evidence type="ECO:0000259" key="17">
    <source>
        <dbReference type="PROSITE" id="PS50975"/>
    </source>
</evidence>
<evidence type="ECO:0000256" key="1">
    <source>
        <dbReference type="ARBA" id="ARBA00001936"/>
    </source>
</evidence>
<evidence type="ECO:0000256" key="12">
    <source>
        <dbReference type="HAMAP-Rule" id="MF_00047"/>
    </source>
</evidence>
<comment type="cofactor">
    <cofactor evidence="1">
        <name>Mn(2+)</name>
        <dbReference type="ChEBI" id="CHEBI:29035"/>
    </cofactor>
</comment>
<dbReference type="GO" id="GO:0071555">
    <property type="term" value="P:cell wall organization"/>
    <property type="evidence" value="ECO:0007669"/>
    <property type="project" value="UniProtKB-KW"/>
</dbReference>
<feature type="binding site" evidence="15">
    <location>
        <position position="369"/>
    </location>
    <ligand>
        <name>Mg(2+)</name>
        <dbReference type="ChEBI" id="CHEBI:18420"/>
        <label>2</label>
    </ligand>
</feature>
<evidence type="ECO:0000256" key="15">
    <source>
        <dbReference type="PIRSR" id="PIRSR039102-3"/>
    </source>
</evidence>
<feature type="binding site" evidence="15">
    <location>
        <position position="371"/>
    </location>
    <ligand>
        <name>Mg(2+)</name>
        <dbReference type="ChEBI" id="CHEBI:18420"/>
        <label>2</label>
    </ligand>
</feature>
<accession>A0AA46BLT2</accession>
<dbReference type="PANTHER" id="PTHR23132:SF25">
    <property type="entry name" value="D-ALANINE--D-ALANINE LIGASE A"/>
    <property type="match status" value="1"/>
</dbReference>
<dbReference type="HAMAP" id="MF_00047">
    <property type="entry name" value="Dala_Dala_lig"/>
    <property type="match status" value="1"/>
</dbReference>
<evidence type="ECO:0000256" key="6">
    <source>
        <dbReference type="ARBA" id="ARBA00022840"/>
    </source>
</evidence>
<dbReference type="InterPro" id="IPR011095">
    <property type="entry name" value="Dala_Dala_lig_C"/>
</dbReference>
<feature type="active site" evidence="13">
    <location>
        <position position="59"/>
    </location>
</feature>
<dbReference type="InterPro" id="IPR005905">
    <property type="entry name" value="D_ala_D_ala"/>
</dbReference>
<feature type="binding site" evidence="14">
    <location>
        <begin position="233"/>
        <end position="235"/>
    </location>
    <ligand>
        <name>ATP</name>
        <dbReference type="ChEBI" id="CHEBI:30616"/>
    </ligand>
</feature>
<organism evidence="18 19">
    <name type="scientific">Dermatophilus congolensis</name>
    <dbReference type="NCBI Taxonomy" id="1863"/>
    <lineage>
        <taxon>Bacteria</taxon>
        <taxon>Bacillati</taxon>
        <taxon>Actinomycetota</taxon>
        <taxon>Actinomycetes</taxon>
        <taxon>Micrococcales</taxon>
        <taxon>Dermatophilaceae</taxon>
        <taxon>Dermatophilus</taxon>
    </lineage>
</organism>
<dbReference type="GO" id="GO:0005829">
    <property type="term" value="C:cytosol"/>
    <property type="evidence" value="ECO:0007669"/>
    <property type="project" value="TreeGrafter"/>
</dbReference>
<evidence type="ECO:0000256" key="2">
    <source>
        <dbReference type="ARBA" id="ARBA00010871"/>
    </source>
</evidence>
<feature type="binding site" evidence="15">
    <location>
        <position position="356"/>
    </location>
    <ligand>
        <name>Mg(2+)</name>
        <dbReference type="ChEBI" id="CHEBI:18420"/>
        <label>1</label>
    </ligand>
</feature>
<dbReference type="EC" id="6.3.2.4" evidence="12"/>
<evidence type="ECO:0000256" key="16">
    <source>
        <dbReference type="PROSITE-ProRule" id="PRU00409"/>
    </source>
</evidence>
<dbReference type="EMBL" id="UFYA01000001">
    <property type="protein sequence ID" value="STD05386.1"/>
    <property type="molecule type" value="Genomic_DNA"/>
</dbReference>
<feature type="active site" evidence="13">
    <location>
        <position position="241"/>
    </location>
</feature>
<keyword evidence="11 12" id="KW-0961">Cell wall biogenesis/degradation</keyword>
<dbReference type="GO" id="GO:0009252">
    <property type="term" value="P:peptidoglycan biosynthetic process"/>
    <property type="evidence" value="ECO:0007669"/>
    <property type="project" value="UniProtKB-UniRule"/>
</dbReference>
<dbReference type="AlphaFoldDB" id="A0AA46BLT2"/>
<dbReference type="Gene3D" id="3.40.50.20">
    <property type="match status" value="1"/>
</dbReference>
<dbReference type="InterPro" id="IPR011127">
    <property type="entry name" value="Dala_Dala_lig_N"/>
</dbReference>
<evidence type="ECO:0000313" key="19">
    <source>
        <dbReference type="Proteomes" id="UP000254118"/>
    </source>
</evidence>
<evidence type="ECO:0000256" key="14">
    <source>
        <dbReference type="PIRSR" id="PIRSR039102-2"/>
    </source>
</evidence>
<evidence type="ECO:0000256" key="7">
    <source>
        <dbReference type="ARBA" id="ARBA00022842"/>
    </source>
</evidence>
<dbReference type="SUPFAM" id="SSF52440">
    <property type="entry name" value="PreATP-grasp domain"/>
    <property type="match status" value="1"/>
</dbReference>
<comment type="pathway">
    <text evidence="12">Cell wall biogenesis; peptidoglycan biosynthesis.</text>
</comment>
<dbReference type="Gene3D" id="3.30.470.20">
    <property type="entry name" value="ATP-grasp fold, B domain"/>
    <property type="match status" value="1"/>
</dbReference>
<dbReference type="InterPro" id="IPR016185">
    <property type="entry name" value="PreATP-grasp_dom_sf"/>
</dbReference>
<evidence type="ECO:0000256" key="5">
    <source>
        <dbReference type="ARBA" id="ARBA00022741"/>
    </source>
</evidence>
<keyword evidence="12" id="KW-0963">Cytoplasm</keyword>
<dbReference type="PANTHER" id="PTHR23132">
    <property type="entry name" value="D-ALANINE--D-ALANINE LIGASE"/>
    <property type="match status" value="1"/>
</dbReference>
<dbReference type="Pfam" id="PF07478">
    <property type="entry name" value="Dala_Dala_lig_C"/>
    <property type="match status" value="1"/>
</dbReference>
<keyword evidence="9 12" id="KW-0573">Peptidoglycan synthesis</keyword>
<feature type="binding site" evidence="14">
    <location>
        <begin position="368"/>
        <end position="369"/>
    </location>
    <ligand>
        <name>ATP</name>
        <dbReference type="ChEBI" id="CHEBI:30616"/>
    </ligand>
</feature>
<comment type="catalytic activity">
    <reaction evidence="12">
        <text>2 D-alanine + ATP = D-alanyl-D-alanine + ADP + phosphate + H(+)</text>
        <dbReference type="Rhea" id="RHEA:11224"/>
        <dbReference type="ChEBI" id="CHEBI:15378"/>
        <dbReference type="ChEBI" id="CHEBI:30616"/>
        <dbReference type="ChEBI" id="CHEBI:43474"/>
        <dbReference type="ChEBI" id="CHEBI:57416"/>
        <dbReference type="ChEBI" id="CHEBI:57822"/>
        <dbReference type="ChEBI" id="CHEBI:456216"/>
        <dbReference type="EC" id="6.3.2.4"/>
    </reaction>
</comment>
<feature type="binding site" evidence="15">
    <location>
        <position position="369"/>
    </location>
    <ligand>
        <name>Mg(2+)</name>
        <dbReference type="ChEBI" id="CHEBI:18420"/>
        <label>1</label>
    </ligand>
</feature>
<protein>
    <recommendedName>
        <fullName evidence="12">D-alanine--D-alanine ligase</fullName>
        <ecNumber evidence="12">6.3.2.4</ecNumber>
    </recommendedName>
    <alternativeName>
        <fullName evidence="12">D-Ala-D-Ala ligase</fullName>
    </alternativeName>
    <alternativeName>
        <fullName evidence="12">D-alanylalanine synthetase</fullName>
    </alternativeName>
</protein>
<comment type="similarity">
    <text evidence="2 12">Belongs to the D-alanine--D-alanine ligase family.</text>
</comment>
<dbReference type="InterPro" id="IPR013815">
    <property type="entry name" value="ATP_grasp_subdomain_1"/>
</dbReference>
<evidence type="ECO:0000256" key="13">
    <source>
        <dbReference type="PIRSR" id="PIRSR039102-1"/>
    </source>
</evidence>
<keyword evidence="10 15" id="KW-0464">Manganese</keyword>
<keyword evidence="3 12" id="KW-0436">Ligase</keyword>
<dbReference type="NCBIfam" id="NF002528">
    <property type="entry name" value="PRK01966.1-4"/>
    <property type="match status" value="1"/>
</dbReference>
<reference evidence="18 19" key="1">
    <citation type="submission" date="2018-06" db="EMBL/GenBank/DDBJ databases">
        <authorList>
            <consortium name="Pathogen Informatics"/>
            <person name="Doyle S."/>
        </authorList>
    </citation>
    <scope>NUCLEOTIDE SEQUENCE [LARGE SCALE GENOMIC DNA]</scope>
    <source>
        <strain evidence="18 19">NCTC7915</strain>
    </source>
</reference>
<evidence type="ECO:0000313" key="18">
    <source>
        <dbReference type="EMBL" id="STD05386.1"/>
    </source>
</evidence>
<dbReference type="Proteomes" id="UP000254118">
    <property type="component" value="Unassembled WGS sequence"/>
</dbReference>
<dbReference type="GO" id="GO:0008716">
    <property type="term" value="F:D-alanine-D-alanine ligase activity"/>
    <property type="evidence" value="ECO:0007669"/>
    <property type="project" value="UniProtKB-UniRule"/>
</dbReference>